<dbReference type="InterPro" id="IPR036866">
    <property type="entry name" value="RibonucZ/Hydroxyglut_hydro"/>
</dbReference>
<keyword evidence="9" id="KW-1185">Reference proteome</keyword>
<dbReference type="Pfam" id="PF00753">
    <property type="entry name" value="Lactamase_B"/>
    <property type="match status" value="1"/>
</dbReference>
<feature type="domain" description="Metallo-beta-lactamase" evidence="7">
    <location>
        <begin position="511"/>
        <end position="719"/>
    </location>
</feature>
<evidence type="ECO:0000256" key="2">
    <source>
        <dbReference type="ARBA" id="ARBA00022475"/>
    </source>
</evidence>
<evidence type="ECO:0000256" key="3">
    <source>
        <dbReference type="ARBA" id="ARBA00022692"/>
    </source>
</evidence>
<keyword evidence="4 6" id="KW-1133">Transmembrane helix</keyword>
<evidence type="ECO:0000259" key="7">
    <source>
        <dbReference type="SMART" id="SM00849"/>
    </source>
</evidence>
<dbReference type="NCBIfam" id="TIGR00361">
    <property type="entry name" value="ComEC_Rec2"/>
    <property type="match status" value="1"/>
</dbReference>
<feature type="transmembrane region" description="Helical" evidence="6">
    <location>
        <begin position="327"/>
        <end position="346"/>
    </location>
</feature>
<dbReference type="InterPro" id="IPR025405">
    <property type="entry name" value="DUF4131"/>
</dbReference>
<dbReference type="InterPro" id="IPR004797">
    <property type="entry name" value="Competence_ComEC/Rec2"/>
</dbReference>
<feature type="transmembrane region" description="Helical" evidence="6">
    <location>
        <begin position="412"/>
        <end position="430"/>
    </location>
</feature>
<keyword evidence="2" id="KW-1003">Cell membrane</keyword>
<comment type="subcellular location">
    <subcellularLocation>
        <location evidence="1">Cell membrane</location>
        <topology evidence="1">Multi-pass membrane protein</topology>
    </subcellularLocation>
</comment>
<feature type="transmembrane region" description="Helical" evidence="6">
    <location>
        <begin position="477"/>
        <end position="494"/>
    </location>
</feature>
<dbReference type="PANTHER" id="PTHR30619">
    <property type="entry name" value="DNA INTERNALIZATION/COMPETENCE PROTEIN COMEC/REC2"/>
    <property type="match status" value="1"/>
</dbReference>
<dbReference type="SMART" id="SM00849">
    <property type="entry name" value="Lactamase_B"/>
    <property type="match status" value="1"/>
</dbReference>
<dbReference type="SUPFAM" id="SSF56281">
    <property type="entry name" value="Metallo-hydrolase/oxidoreductase"/>
    <property type="match status" value="1"/>
</dbReference>
<organism evidence="8 9">
    <name type="scientific">Trichlorobacter ammonificans</name>
    <dbReference type="NCBI Taxonomy" id="2916410"/>
    <lineage>
        <taxon>Bacteria</taxon>
        <taxon>Pseudomonadati</taxon>
        <taxon>Thermodesulfobacteriota</taxon>
        <taxon>Desulfuromonadia</taxon>
        <taxon>Geobacterales</taxon>
        <taxon>Geobacteraceae</taxon>
        <taxon>Trichlorobacter</taxon>
    </lineage>
</organism>
<evidence type="ECO:0000313" key="9">
    <source>
        <dbReference type="Proteomes" id="UP001295463"/>
    </source>
</evidence>
<feature type="transmembrane region" description="Helical" evidence="6">
    <location>
        <begin position="384"/>
        <end position="405"/>
    </location>
</feature>
<dbReference type="CDD" id="cd07731">
    <property type="entry name" value="ComA-like_MBL-fold"/>
    <property type="match status" value="1"/>
</dbReference>
<name>A0ABN8HK81_9BACT</name>
<evidence type="ECO:0000256" key="1">
    <source>
        <dbReference type="ARBA" id="ARBA00004651"/>
    </source>
</evidence>
<feature type="transmembrane region" description="Helical" evidence="6">
    <location>
        <begin position="252"/>
        <end position="272"/>
    </location>
</feature>
<reference evidence="8 9" key="1">
    <citation type="submission" date="2022-03" db="EMBL/GenBank/DDBJ databases">
        <authorList>
            <person name="Koch H."/>
        </authorList>
    </citation>
    <scope>NUCLEOTIDE SEQUENCE [LARGE SCALE GENOMIC DNA]</scope>
    <source>
        <strain evidence="8 9">G1</strain>
    </source>
</reference>
<dbReference type="InterPro" id="IPR001279">
    <property type="entry name" value="Metallo-B-lactamas"/>
</dbReference>
<protein>
    <submittedName>
        <fullName evidence="8">DNA internalization-related competence protein ComEC/Rec2</fullName>
    </submittedName>
</protein>
<accession>A0ABN8HK81</accession>
<dbReference type="EMBL" id="OW150024">
    <property type="protein sequence ID" value="CAH2031619.1"/>
    <property type="molecule type" value="Genomic_DNA"/>
</dbReference>
<keyword evidence="3 6" id="KW-0812">Transmembrane</keyword>
<dbReference type="InterPro" id="IPR052159">
    <property type="entry name" value="Competence_DNA_uptake"/>
</dbReference>
<dbReference type="PANTHER" id="PTHR30619:SF1">
    <property type="entry name" value="RECOMBINATION PROTEIN 2"/>
    <property type="match status" value="1"/>
</dbReference>
<gene>
    <name evidence="8" type="ORF">GEAMG1_1787</name>
</gene>
<sequence length="768" mass="82292">MTAALLLVLASRTNGRGCWHAVLLLFWCLWGSVLTGQRLAEAERADLRSFCDKGALVIEGTVTGRPEPQPRGERINIAVEAIIDGGLRTTTAGRLLLSVGEGRTTHARGDRVRFRAEPRVPRKLGLPGEFDYPRFLALRGISATASVRGADDLVLMRSAGPAPLRRQVDEQARRCRETIRTVLPDPAVGGVMAALVTGGQQEIPSQLTAAYARAGVSHILSISGFHLGVLSFVLVQGLTLLLLRWEWLALRLLPRHAALLCSLPVIVWYLFFTGAAPATVRSALMLLAVALALWAEREQDLLAALLAAAFLMLLVEPPLLFDVSFQLSFLALWGIIVLTPLVMAPFEQHVHRGAVRTVVQLLAASTAASLATAVPALMTFHQASFSGILANLLIVPILGYGATLLGAAAIPLLLWAPSLATPLLLAGGWLVRLANGIVEWAAALPVARSFNVGIVDLALVIVVLTTLSVATSRRVRVAVPVAALVAALLLHLWPDPPPDGWLRLTFLSVGQAESTLVQLPDGRTLLIDGGGYLHDTGRDFGERYLVPALHALDIRKIDYLVLSHPHPDHLGGLPAVAEQFGVGEFWQGPWEGSGADYHRLRTALARIRVPVRTLSAGDRPLVDDGLEVTVHSPSGTGLALEENGEGGNEDSLVLRLAFRDFSALFTGDAGLPVEREMAARNQPSPVTLLKVGHHGSRSASGEPFLQRISPEIAVISVGRGNRFGLPAPAVTGRLLRHGVQLYRTDRDGTVRVESDGSGYRVVTGVTGR</sequence>
<dbReference type="Pfam" id="PF13567">
    <property type="entry name" value="DUF4131"/>
    <property type="match status" value="1"/>
</dbReference>
<evidence type="ECO:0000313" key="8">
    <source>
        <dbReference type="EMBL" id="CAH2031619.1"/>
    </source>
</evidence>
<evidence type="ECO:0000256" key="5">
    <source>
        <dbReference type="ARBA" id="ARBA00023136"/>
    </source>
</evidence>
<dbReference type="InterPro" id="IPR004477">
    <property type="entry name" value="ComEC_N"/>
</dbReference>
<evidence type="ECO:0000256" key="4">
    <source>
        <dbReference type="ARBA" id="ARBA00022989"/>
    </source>
</evidence>
<keyword evidence="5 6" id="KW-0472">Membrane</keyword>
<feature type="transmembrane region" description="Helical" evidence="6">
    <location>
        <begin position="225"/>
        <end position="245"/>
    </location>
</feature>
<proteinExistence type="predicted"/>
<feature type="transmembrane region" description="Helical" evidence="6">
    <location>
        <begin position="450"/>
        <end position="470"/>
    </location>
</feature>
<dbReference type="NCBIfam" id="TIGR00360">
    <property type="entry name" value="ComEC_N-term"/>
    <property type="match status" value="1"/>
</dbReference>
<feature type="transmembrane region" description="Helical" evidence="6">
    <location>
        <begin position="302"/>
        <end position="321"/>
    </location>
</feature>
<feature type="transmembrane region" description="Helical" evidence="6">
    <location>
        <begin position="278"/>
        <end position="295"/>
    </location>
</feature>
<evidence type="ECO:0000256" key="6">
    <source>
        <dbReference type="SAM" id="Phobius"/>
    </source>
</evidence>
<dbReference type="Pfam" id="PF03772">
    <property type="entry name" value="Competence"/>
    <property type="match status" value="1"/>
</dbReference>
<dbReference type="Gene3D" id="3.60.15.10">
    <property type="entry name" value="Ribonuclease Z/Hydroxyacylglutathione hydrolase-like"/>
    <property type="match status" value="1"/>
</dbReference>
<dbReference type="Proteomes" id="UP001295463">
    <property type="component" value="Chromosome"/>
</dbReference>
<dbReference type="InterPro" id="IPR035681">
    <property type="entry name" value="ComA-like_MBL"/>
</dbReference>
<feature type="transmembrane region" description="Helical" evidence="6">
    <location>
        <begin position="358"/>
        <end position="378"/>
    </location>
</feature>